<evidence type="ECO:0000256" key="1">
    <source>
        <dbReference type="SAM" id="SignalP"/>
    </source>
</evidence>
<sequence length="131" mass="14739">MFRDWSDCAPFLFIIVLDYALRKAMADGKEEELGFTITPRGSRRHLKEVLADLDFADDIALLSDAVEQAQELLLRVETECNKVGLGLNGPKTKYLAYNIDDHPPLVRHSPLSLVTAPSWRRRTTLSTLDPG</sequence>
<evidence type="ECO:0000313" key="2">
    <source>
        <dbReference type="EMBL" id="CAJ1055842.1"/>
    </source>
</evidence>
<feature type="signal peptide" evidence="1">
    <location>
        <begin position="1"/>
        <end position="26"/>
    </location>
</feature>
<gene>
    <name evidence="2" type="ORF">XNOV1_A004299</name>
</gene>
<dbReference type="AlphaFoldDB" id="A0AAV1F3P9"/>
<keyword evidence="1" id="KW-0732">Signal</keyword>
<dbReference type="Proteomes" id="UP001178508">
    <property type="component" value="Chromosome 5"/>
</dbReference>
<name>A0AAV1F3P9_XYRNO</name>
<feature type="chain" id="PRO_5043807696" evidence="1">
    <location>
        <begin position="27"/>
        <end position="131"/>
    </location>
</feature>
<organism evidence="2 3">
    <name type="scientific">Xyrichtys novacula</name>
    <name type="common">Pearly razorfish</name>
    <name type="synonym">Hemipteronotus novacula</name>
    <dbReference type="NCBI Taxonomy" id="13765"/>
    <lineage>
        <taxon>Eukaryota</taxon>
        <taxon>Metazoa</taxon>
        <taxon>Chordata</taxon>
        <taxon>Craniata</taxon>
        <taxon>Vertebrata</taxon>
        <taxon>Euteleostomi</taxon>
        <taxon>Actinopterygii</taxon>
        <taxon>Neopterygii</taxon>
        <taxon>Teleostei</taxon>
        <taxon>Neoteleostei</taxon>
        <taxon>Acanthomorphata</taxon>
        <taxon>Eupercaria</taxon>
        <taxon>Labriformes</taxon>
        <taxon>Labridae</taxon>
        <taxon>Xyrichtys</taxon>
    </lineage>
</organism>
<protein>
    <submittedName>
        <fullName evidence="2">Uncharacterized protein LOC110241963</fullName>
    </submittedName>
</protein>
<accession>A0AAV1F3P9</accession>
<evidence type="ECO:0000313" key="3">
    <source>
        <dbReference type="Proteomes" id="UP001178508"/>
    </source>
</evidence>
<proteinExistence type="predicted"/>
<reference evidence="2" key="1">
    <citation type="submission" date="2023-08" db="EMBL/GenBank/DDBJ databases">
        <authorList>
            <person name="Alioto T."/>
            <person name="Alioto T."/>
            <person name="Gomez Garrido J."/>
        </authorList>
    </citation>
    <scope>NUCLEOTIDE SEQUENCE</scope>
</reference>
<dbReference type="EMBL" id="OY660868">
    <property type="protein sequence ID" value="CAJ1055842.1"/>
    <property type="molecule type" value="Genomic_DNA"/>
</dbReference>
<keyword evidence="3" id="KW-1185">Reference proteome</keyword>